<keyword evidence="3" id="KW-1185">Reference proteome</keyword>
<protein>
    <submittedName>
        <fullName evidence="2">Uncharacterized protein</fullName>
    </submittedName>
</protein>
<proteinExistence type="predicted"/>
<dbReference type="EMBL" id="JACIEN010000013">
    <property type="protein sequence ID" value="MBB4020135.1"/>
    <property type="molecule type" value="Genomic_DNA"/>
</dbReference>
<accession>A0A840C3S2</accession>
<comment type="caution">
    <text evidence="2">The sequence shown here is derived from an EMBL/GenBank/DDBJ whole genome shotgun (WGS) entry which is preliminary data.</text>
</comment>
<gene>
    <name evidence="2" type="ORF">GGR16_005200</name>
</gene>
<dbReference type="PANTHER" id="PTHR10632:SF2">
    <property type="entry name" value="SULFIDE:QUINONE OXIDOREDUCTASE, MITOCHONDRIAL"/>
    <property type="match status" value="1"/>
</dbReference>
<dbReference type="Proteomes" id="UP000577362">
    <property type="component" value="Unassembled WGS sequence"/>
</dbReference>
<evidence type="ECO:0000313" key="2">
    <source>
        <dbReference type="EMBL" id="MBB4020135.1"/>
    </source>
</evidence>
<name>A0A840C3S2_9HYPH</name>
<dbReference type="PANTHER" id="PTHR10632">
    <property type="entry name" value="SULFIDE:QUINONE OXIDOREDUCTASE"/>
    <property type="match status" value="1"/>
</dbReference>
<dbReference type="RefSeq" id="WP_183319024.1">
    <property type="nucleotide sequence ID" value="NZ_JACIEN010000013.1"/>
</dbReference>
<dbReference type="GO" id="GO:0071949">
    <property type="term" value="F:FAD binding"/>
    <property type="evidence" value="ECO:0007669"/>
    <property type="project" value="TreeGrafter"/>
</dbReference>
<reference evidence="2 3" key="1">
    <citation type="submission" date="2020-08" db="EMBL/GenBank/DDBJ databases">
        <title>Genomic Encyclopedia of Type Strains, Phase IV (KMG-IV): sequencing the most valuable type-strain genomes for metagenomic binning, comparative biology and taxonomic classification.</title>
        <authorList>
            <person name="Goeker M."/>
        </authorList>
    </citation>
    <scope>NUCLEOTIDE SEQUENCE [LARGE SCALE GENOMIC DNA]</scope>
    <source>
        <strain evidence="2 3">DSM 103737</strain>
    </source>
</reference>
<evidence type="ECO:0000256" key="1">
    <source>
        <dbReference type="SAM" id="MobiDB-lite"/>
    </source>
</evidence>
<dbReference type="GO" id="GO:0070221">
    <property type="term" value="P:sulfide oxidation, using sulfide:quinone oxidoreductase"/>
    <property type="evidence" value="ECO:0007669"/>
    <property type="project" value="TreeGrafter"/>
</dbReference>
<feature type="region of interest" description="Disordered" evidence="1">
    <location>
        <begin position="13"/>
        <end position="33"/>
    </location>
</feature>
<dbReference type="GO" id="GO:0070224">
    <property type="term" value="F:sulfide:quinone oxidoreductase activity"/>
    <property type="evidence" value="ECO:0007669"/>
    <property type="project" value="TreeGrafter"/>
</dbReference>
<organism evidence="2 3">
    <name type="scientific">Chelatococcus caeni</name>
    <dbReference type="NCBI Taxonomy" id="1348468"/>
    <lineage>
        <taxon>Bacteria</taxon>
        <taxon>Pseudomonadati</taxon>
        <taxon>Pseudomonadota</taxon>
        <taxon>Alphaproteobacteria</taxon>
        <taxon>Hyphomicrobiales</taxon>
        <taxon>Chelatococcaceae</taxon>
        <taxon>Chelatococcus</taxon>
    </lineage>
</organism>
<dbReference type="AlphaFoldDB" id="A0A840C3S2"/>
<sequence>MGKFNGSCRASAGAEGAAAQAPHHHRRWRSRRYSRCEFKRPRRDLDIAVAEPSETHSYQPGRDAVSTANAQTAAAVRLQSSVVANLLSACDGKSFPKAYDGYGSCPLTVAIGKIKGSRIDSKHRERGW</sequence>
<evidence type="ECO:0000313" key="3">
    <source>
        <dbReference type="Proteomes" id="UP000577362"/>
    </source>
</evidence>
<feature type="compositionally biased region" description="Basic residues" evidence="1">
    <location>
        <begin position="22"/>
        <end position="33"/>
    </location>
</feature>
<dbReference type="InterPro" id="IPR015904">
    <property type="entry name" value="Sulphide_quinone_reductase"/>
</dbReference>